<feature type="region of interest" description="Disordered" evidence="1">
    <location>
        <begin position="1"/>
        <end position="24"/>
    </location>
</feature>
<name>A0A1I8FF37_9PLAT</name>
<reference evidence="3" key="1">
    <citation type="submission" date="2016-11" db="UniProtKB">
        <authorList>
            <consortium name="WormBaseParasite"/>
        </authorList>
    </citation>
    <scope>IDENTIFICATION</scope>
</reference>
<dbReference type="WBParaSite" id="maker-unitig_32207-snap-gene-0.1-mRNA-1">
    <property type="protein sequence ID" value="maker-unitig_32207-snap-gene-0.1-mRNA-1"/>
    <property type="gene ID" value="maker-unitig_32207-snap-gene-0.1"/>
</dbReference>
<organism evidence="2 3">
    <name type="scientific">Macrostomum lignano</name>
    <dbReference type="NCBI Taxonomy" id="282301"/>
    <lineage>
        <taxon>Eukaryota</taxon>
        <taxon>Metazoa</taxon>
        <taxon>Spiralia</taxon>
        <taxon>Lophotrochozoa</taxon>
        <taxon>Platyhelminthes</taxon>
        <taxon>Rhabditophora</taxon>
        <taxon>Macrostomorpha</taxon>
        <taxon>Macrostomida</taxon>
        <taxon>Macrostomidae</taxon>
        <taxon>Macrostomum</taxon>
    </lineage>
</organism>
<feature type="compositionally biased region" description="Low complexity" evidence="1">
    <location>
        <begin position="1"/>
        <end position="23"/>
    </location>
</feature>
<accession>A0A1I8FF37</accession>
<evidence type="ECO:0000256" key="1">
    <source>
        <dbReference type="SAM" id="MobiDB-lite"/>
    </source>
</evidence>
<evidence type="ECO:0000313" key="3">
    <source>
        <dbReference type="WBParaSite" id="maker-unitig_32207-snap-gene-0.1-mRNA-1"/>
    </source>
</evidence>
<dbReference type="Proteomes" id="UP000095280">
    <property type="component" value="Unplaced"/>
</dbReference>
<dbReference type="AlphaFoldDB" id="A0A1I8FF37"/>
<sequence>QNVSRSPEPQQQQPPEQPGSQQGFSLAELTASFNRCRAQPGLASPPMPTATNQLLHFLRTSTRPSTSWCRTWTRSCASCAPYRRPGGASFSSIAGMLQFESAGGFAGKENGSPALCCGCTGRCCSPCAAAGPAASPASPTQRVAGQSPSLGGAQGGSRLALYLLPSRETLLANMAQQNACDAAGARPAADPWRAAASARRRGAGGGVSETPTSCICCPSGGRAALRLAPTPATAARRLFDCAQPSADSATASTAGAVESPSQRWCAADSLNFCAIRRHGTPSTCWRLCGGASGRCSGRQMKWRRQRLQQQRQAGLAACAPRRPRRSPISSEEAARLRDLLSACRRTPADPARVPLLLGATSAEDCRRLLLCSSAAATALLRAASTRVSDAALRSLASRARPVFLFASASPTSRARQRDYPRRPAQGAGRLRHHGGLAAAPAAGYDRLITGGRRRRQDRLAALLAQLAPANAFRRFRLLRSAVSKPREVKAEPEDSAAGQGL</sequence>
<feature type="region of interest" description="Disordered" evidence="1">
    <location>
        <begin position="413"/>
        <end position="433"/>
    </location>
</feature>
<evidence type="ECO:0000313" key="2">
    <source>
        <dbReference type="Proteomes" id="UP000095280"/>
    </source>
</evidence>
<protein>
    <submittedName>
        <fullName evidence="3">HECT domain-containing protein</fullName>
    </submittedName>
</protein>
<keyword evidence="2" id="KW-1185">Reference proteome</keyword>
<proteinExistence type="predicted"/>